<keyword evidence="4" id="KW-0175">Coiled coil</keyword>
<reference evidence="8" key="1">
    <citation type="submission" date="2025-08" db="UniProtKB">
        <authorList>
            <consortium name="RefSeq"/>
        </authorList>
    </citation>
    <scope>IDENTIFICATION</scope>
    <source>
        <strain evidence="8">S238N-H82</strain>
        <tissue evidence="8">Testes</tissue>
    </source>
</reference>
<keyword evidence="3" id="KW-0146">Chitin degradation</keyword>
<dbReference type="GeneID" id="118408681"/>
<dbReference type="Gene3D" id="2.170.140.10">
    <property type="entry name" value="Chitin binding domain"/>
    <property type="match status" value="1"/>
</dbReference>
<dbReference type="SMART" id="SM00494">
    <property type="entry name" value="ChtBD2"/>
    <property type="match status" value="1"/>
</dbReference>
<evidence type="ECO:0000256" key="5">
    <source>
        <dbReference type="SAM" id="SignalP"/>
    </source>
</evidence>
<dbReference type="Pfam" id="PF01607">
    <property type="entry name" value="CBM_14"/>
    <property type="match status" value="1"/>
</dbReference>
<dbReference type="PROSITE" id="PS50940">
    <property type="entry name" value="CHIT_BIND_II"/>
    <property type="match status" value="1"/>
</dbReference>
<evidence type="ECO:0000259" key="6">
    <source>
        <dbReference type="PROSITE" id="PS50940"/>
    </source>
</evidence>
<feature type="coiled-coil region" evidence="4">
    <location>
        <begin position="87"/>
        <end position="142"/>
    </location>
</feature>
<dbReference type="SUPFAM" id="SSF57625">
    <property type="entry name" value="Invertebrate chitin-binding proteins"/>
    <property type="match status" value="1"/>
</dbReference>
<dbReference type="PANTHER" id="PTHR15535:SF17">
    <property type="entry name" value="TRANSMEMBRANE PROTEIN"/>
    <property type="match status" value="1"/>
</dbReference>
<dbReference type="GO" id="GO:0008061">
    <property type="term" value="F:chitin binding"/>
    <property type="evidence" value="ECO:0007669"/>
    <property type="project" value="InterPro"/>
</dbReference>
<keyword evidence="5" id="KW-0732">Signal</keyword>
<gene>
    <name evidence="8" type="primary">LOC118408681</name>
</gene>
<dbReference type="Pfam" id="PF15711">
    <property type="entry name" value="ILEI"/>
    <property type="match status" value="1"/>
</dbReference>
<dbReference type="InterPro" id="IPR036508">
    <property type="entry name" value="Chitin-bd_dom_sf"/>
</dbReference>
<evidence type="ECO:0000313" key="7">
    <source>
        <dbReference type="Proteomes" id="UP000001554"/>
    </source>
</evidence>
<evidence type="ECO:0000313" key="8">
    <source>
        <dbReference type="RefSeq" id="XP_035665427.1"/>
    </source>
</evidence>
<proteinExistence type="predicted"/>
<dbReference type="KEGG" id="bfo:118408681"/>
<organism evidence="7 8">
    <name type="scientific">Branchiostoma floridae</name>
    <name type="common">Florida lancelet</name>
    <name type="synonym">Amphioxus</name>
    <dbReference type="NCBI Taxonomy" id="7739"/>
    <lineage>
        <taxon>Eukaryota</taxon>
        <taxon>Metazoa</taxon>
        <taxon>Chordata</taxon>
        <taxon>Cephalochordata</taxon>
        <taxon>Leptocardii</taxon>
        <taxon>Amphioxiformes</taxon>
        <taxon>Branchiostomatidae</taxon>
        <taxon>Branchiostoma</taxon>
    </lineage>
</organism>
<dbReference type="Proteomes" id="UP000001554">
    <property type="component" value="Unplaced"/>
</dbReference>
<feature type="signal peptide" evidence="5">
    <location>
        <begin position="1"/>
        <end position="16"/>
    </location>
</feature>
<dbReference type="PANTHER" id="PTHR15535">
    <property type="entry name" value="TRANSMEMBRANE PROTEIN 2-RELATED"/>
    <property type="match status" value="1"/>
</dbReference>
<evidence type="ECO:0000256" key="1">
    <source>
        <dbReference type="ARBA" id="ARBA00000822"/>
    </source>
</evidence>
<protein>
    <recommendedName>
        <fullName evidence="2">chitinase</fullName>
        <ecNumber evidence="2">3.2.1.14</ecNumber>
    </recommendedName>
</protein>
<dbReference type="RefSeq" id="XP_035665427.1">
    <property type="nucleotide sequence ID" value="XM_035809534.1"/>
</dbReference>
<accession>A0A9J7HVL0</accession>
<dbReference type="InterPro" id="IPR039477">
    <property type="entry name" value="ILEI/PANDER_dom"/>
</dbReference>
<dbReference type="AlphaFoldDB" id="A0A9J7HVL0"/>
<keyword evidence="3" id="KW-0119">Carbohydrate metabolism</keyword>
<keyword evidence="3" id="KW-0624">Polysaccharide degradation</keyword>
<dbReference type="EC" id="3.2.1.14" evidence="2"/>
<sequence>MSSFVLFVIVVLEVRGHNIHTAFSCADLPDGTYADPDVCTTYHLCHSRINYTLRCPEGQVWDRWLHHCRLADISKCCRGDGCLESGEVVAEEVVAGLSRRVESLERENERPNQLMEQVAAENIQLRNELELLKAKVDSLDGRLVPGLDIPLPTAVFAVRVVSAGFDDSAAEGGCAEVWVGGHQQALNRRGINVVIVEEISGQTEDSQRFDTYGDPEAGVKLRDYLRAVTTGRVVLIAVKDEGSKYAADAMEELRNVGTTLPTMGYRESWAIIGKKGSKTSWFVEDRRQRYHGPTVVEALIPVSA</sequence>
<dbReference type="InterPro" id="IPR002557">
    <property type="entry name" value="Chitin-bd_dom"/>
</dbReference>
<dbReference type="PROSITE" id="PS52031">
    <property type="entry name" value="GG_LECTIN"/>
    <property type="match status" value="1"/>
</dbReference>
<name>A0A9J7HVL0_BRAFL</name>
<dbReference type="GO" id="GO:0008843">
    <property type="term" value="F:endochitinase activity"/>
    <property type="evidence" value="ECO:0007669"/>
    <property type="project" value="UniProtKB-EC"/>
</dbReference>
<feature type="chain" id="PRO_5039888600" description="chitinase" evidence="5">
    <location>
        <begin position="17"/>
        <end position="304"/>
    </location>
</feature>
<keyword evidence="7" id="KW-1185">Reference proteome</keyword>
<dbReference type="GO" id="GO:0006032">
    <property type="term" value="P:chitin catabolic process"/>
    <property type="evidence" value="ECO:0007669"/>
    <property type="project" value="UniProtKB-KW"/>
</dbReference>
<dbReference type="OrthoDB" id="440755at2759"/>
<dbReference type="GO" id="GO:0005576">
    <property type="term" value="C:extracellular region"/>
    <property type="evidence" value="ECO:0007669"/>
    <property type="project" value="InterPro"/>
</dbReference>
<evidence type="ECO:0000256" key="2">
    <source>
        <dbReference type="ARBA" id="ARBA00012729"/>
    </source>
</evidence>
<comment type="catalytic activity">
    <reaction evidence="1">
        <text>Random endo-hydrolysis of N-acetyl-beta-D-glucosaminide (1-&gt;4)-beta-linkages in chitin and chitodextrins.</text>
        <dbReference type="EC" id="3.2.1.14"/>
    </reaction>
</comment>
<evidence type="ECO:0000256" key="4">
    <source>
        <dbReference type="SAM" id="Coils"/>
    </source>
</evidence>
<feature type="domain" description="Chitin-binding type-2" evidence="6">
    <location>
        <begin position="22"/>
        <end position="76"/>
    </location>
</feature>
<dbReference type="InterPro" id="IPR052252">
    <property type="entry name" value="CEMIP/CEMIP2"/>
</dbReference>
<evidence type="ECO:0000256" key="3">
    <source>
        <dbReference type="ARBA" id="ARBA00023024"/>
    </source>
</evidence>